<dbReference type="Gene3D" id="3.40.50.2000">
    <property type="entry name" value="Glycogen Phosphorylase B"/>
    <property type="match status" value="1"/>
</dbReference>
<accession>A0A377HL35</accession>
<organism evidence="3 4">
    <name type="scientific">Grimontia hollisae</name>
    <name type="common">Vibrio hollisae</name>
    <dbReference type="NCBI Taxonomy" id="673"/>
    <lineage>
        <taxon>Bacteria</taxon>
        <taxon>Pseudomonadati</taxon>
        <taxon>Pseudomonadota</taxon>
        <taxon>Gammaproteobacteria</taxon>
        <taxon>Vibrionales</taxon>
        <taxon>Vibrionaceae</taxon>
        <taxon>Grimontia</taxon>
    </lineage>
</organism>
<protein>
    <submittedName>
        <fullName evidence="3">Cellulose synthase subunit BcsC</fullName>
    </submittedName>
</protein>
<keyword evidence="1" id="KW-0677">Repeat</keyword>
<dbReference type="SUPFAM" id="SSF53756">
    <property type="entry name" value="UDP-Glycosyltransferase/glycogen phosphorylase"/>
    <property type="match status" value="1"/>
</dbReference>
<dbReference type="Proteomes" id="UP000254512">
    <property type="component" value="Unassembled WGS sequence"/>
</dbReference>
<keyword evidence="2" id="KW-0802">TPR repeat</keyword>
<dbReference type="PANTHER" id="PTHR45586">
    <property type="entry name" value="TPR REPEAT-CONTAINING PROTEIN PA4667"/>
    <property type="match status" value="1"/>
</dbReference>
<name>A0A377HL35_GRIHO</name>
<dbReference type="AlphaFoldDB" id="A0A377HL35"/>
<dbReference type="InterPro" id="IPR011990">
    <property type="entry name" value="TPR-like_helical_dom_sf"/>
</dbReference>
<dbReference type="InterPro" id="IPR051012">
    <property type="entry name" value="CellSynth/LPSAsmb/PSIAsmb"/>
</dbReference>
<evidence type="ECO:0000313" key="3">
    <source>
        <dbReference type="EMBL" id="STO56794.1"/>
    </source>
</evidence>
<dbReference type="EMBL" id="UGHD01000002">
    <property type="protein sequence ID" value="STO56794.1"/>
    <property type="molecule type" value="Genomic_DNA"/>
</dbReference>
<dbReference type="PANTHER" id="PTHR45586:SF1">
    <property type="entry name" value="LIPOPOLYSACCHARIDE ASSEMBLY PROTEIN B"/>
    <property type="match status" value="1"/>
</dbReference>
<dbReference type="RefSeq" id="WP_115659530.1">
    <property type="nucleotide sequence ID" value="NZ_UGHD01000002.1"/>
</dbReference>
<evidence type="ECO:0000313" key="4">
    <source>
        <dbReference type="Proteomes" id="UP000254512"/>
    </source>
</evidence>
<dbReference type="STRING" id="673.AL542_05465"/>
<evidence type="ECO:0000256" key="2">
    <source>
        <dbReference type="ARBA" id="ARBA00022803"/>
    </source>
</evidence>
<dbReference type="SUPFAM" id="SSF48452">
    <property type="entry name" value="TPR-like"/>
    <property type="match status" value="2"/>
</dbReference>
<evidence type="ECO:0000256" key="1">
    <source>
        <dbReference type="ARBA" id="ARBA00022737"/>
    </source>
</evidence>
<gene>
    <name evidence="3" type="ORF">NCTC11645_01169</name>
</gene>
<reference evidence="3 4" key="1">
    <citation type="submission" date="2018-06" db="EMBL/GenBank/DDBJ databases">
        <authorList>
            <consortium name="Pathogen Informatics"/>
            <person name="Doyle S."/>
        </authorList>
    </citation>
    <scope>NUCLEOTIDE SEQUENCE [LARGE SCALE GENOMIC DNA]</scope>
    <source>
        <strain evidence="3 4">NCTC11645</strain>
    </source>
</reference>
<dbReference type="Pfam" id="PF14559">
    <property type="entry name" value="TPR_19"/>
    <property type="match status" value="2"/>
</dbReference>
<sequence>MNNPSQTNELGMTLEQAFEHGVSLYQHQKKCEAREVFEQILSHAPDALPVLQVLAVLDSEDGAWQDALNKLNHALSVEPGNASILFDKAALLAQHGMNREALDIVDALLGAAPDHQELLAMRQQLTAAIGKRGESRRTAKQFIQTRAHKNAVIEAEVQETLTLANQMVASGNPEQAKQLFNAVISVAGDNPAALLGLAKLYIDEEKFGLARQNLLRAFNEEDAEKEVVVLLSHSAIKIEDYKAAREHARFGLSAWPDEPLFCRLTVLSYEREENWLEAYRQAKAFLRQYPADSDLLNRLATASFLLLRTRHNFTPAAILACQQHIEQAARVADEANRLRLSTYLAEVLWYKGEANAAKTLLEDYIAKHPDDIEAGFNVSFVYRTLGEWENYYRANELGLTCHRRLQYSGDMPQWNLSRPKDDVVLVMPEQGVGDEILYFHNLGMVLENAKKVYVACDPRLASILYRAYPEAEMVPIQRIEGEGIHIPENVMNNITSWVAGGSLAGMCYHQYGRHVYQSRYINLSQETQTHWHEKLADIRSAHPGKKLVGLCWRSGLTAATRNMHYLVAEEVAYLVKQCPDAVFINLQYGDCRKELGKIEKLSGVRIIQLDGLDLRDDFESTAAVISGLDAVVTAGTAVHRLTTAVGTPCHVFFAGTDDADYTQPEALNSDNELGYFYPPMLENKYPLLESIARHLHSND</sequence>
<proteinExistence type="predicted"/>
<dbReference type="Gene3D" id="1.25.40.10">
    <property type="entry name" value="Tetratricopeptide repeat domain"/>
    <property type="match status" value="2"/>
</dbReference>